<evidence type="ECO:0000313" key="2">
    <source>
        <dbReference type="EMBL" id="KAK9708672.1"/>
    </source>
</evidence>
<keyword evidence="1" id="KW-1133">Transmembrane helix</keyword>
<reference evidence="2 3" key="1">
    <citation type="journal article" date="2024" name="BMC Genomics">
        <title>De novo assembly and annotation of Popillia japonica's genome with initial clues to its potential as an invasive pest.</title>
        <authorList>
            <person name="Cucini C."/>
            <person name="Boschi S."/>
            <person name="Funari R."/>
            <person name="Cardaioli E."/>
            <person name="Iannotti N."/>
            <person name="Marturano G."/>
            <person name="Paoli F."/>
            <person name="Bruttini M."/>
            <person name="Carapelli A."/>
            <person name="Frati F."/>
            <person name="Nardi F."/>
        </authorList>
    </citation>
    <scope>NUCLEOTIDE SEQUENCE [LARGE SCALE GENOMIC DNA]</scope>
    <source>
        <strain evidence="2">DMR45628</strain>
    </source>
</reference>
<dbReference type="AlphaFoldDB" id="A0AAW1JVV5"/>
<dbReference type="EMBL" id="JASPKY010000323">
    <property type="protein sequence ID" value="KAK9708672.1"/>
    <property type="molecule type" value="Genomic_DNA"/>
</dbReference>
<name>A0AAW1JVV5_POPJA</name>
<dbReference type="InterPro" id="IPR037272">
    <property type="entry name" value="SNS_sf"/>
</dbReference>
<gene>
    <name evidence="2" type="ORF">QE152_g27049</name>
</gene>
<evidence type="ECO:0000256" key="1">
    <source>
        <dbReference type="SAM" id="Phobius"/>
    </source>
</evidence>
<accession>A0AAW1JVV5</accession>
<proteinExistence type="predicted"/>
<keyword evidence="1" id="KW-0472">Membrane</keyword>
<keyword evidence="3" id="KW-1185">Reference proteome</keyword>
<protein>
    <submittedName>
        <fullName evidence="2">Uncharacterized protein</fullName>
    </submittedName>
</protein>
<dbReference type="SUPFAM" id="SSF161070">
    <property type="entry name" value="SNF-like"/>
    <property type="match status" value="1"/>
</dbReference>
<sequence>MAIIYTFQKYGVSSLKLSLMLLISIGLVFIYSIKRITDDYSFALGAPPDKYWVIFWRTIPMFSLFGFIFMIYQLQTIYEDEYERKVIAILSYIVSAFMILPVIIIFLAKCCTHVKYRTLGSLSRPSQKWGPYNPVKKQARKYFYPQRDLKYRTNSLNCNHSCMADSLKFDEEKRIHNLKVDTLAEYAHIEKPKYKIVSH</sequence>
<feature type="transmembrane region" description="Helical" evidence="1">
    <location>
        <begin position="86"/>
        <end position="108"/>
    </location>
</feature>
<dbReference type="Proteomes" id="UP001458880">
    <property type="component" value="Unassembled WGS sequence"/>
</dbReference>
<evidence type="ECO:0000313" key="3">
    <source>
        <dbReference type="Proteomes" id="UP001458880"/>
    </source>
</evidence>
<feature type="transmembrane region" description="Helical" evidence="1">
    <location>
        <begin position="53"/>
        <end position="74"/>
    </location>
</feature>
<organism evidence="2 3">
    <name type="scientific">Popillia japonica</name>
    <name type="common">Japanese beetle</name>
    <dbReference type="NCBI Taxonomy" id="7064"/>
    <lineage>
        <taxon>Eukaryota</taxon>
        <taxon>Metazoa</taxon>
        <taxon>Ecdysozoa</taxon>
        <taxon>Arthropoda</taxon>
        <taxon>Hexapoda</taxon>
        <taxon>Insecta</taxon>
        <taxon>Pterygota</taxon>
        <taxon>Neoptera</taxon>
        <taxon>Endopterygota</taxon>
        <taxon>Coleoptera</taxon>
        <taxon>Polyphaga</taxon>
        <taxon>Scarabaeiformia</taxon>
        <taxon>Scarabaeidae</taxon>
        <taxon>Rutelinae</taxon>
        <taxon>Popillia</taxon>
    </lineage>
</organism>
<comment type="caution">
    <text evidence="2">The sequence shown here is derived from an EMBL/GenBank/DDBJ whole genome shotgun (WGS) entry which is preliminary data.</text>
</comment>
<feature type="transmembrane region" description="Helical" evidence="1">
    <location>
        <begin position="12"/>
        <end position="33"/>
    </location>
</feature>
<keyword evidence="1" id="KW-0812">Transmembrane</keyword>